<dbReference type="GO" id="GO:0003677">
    <property type="term" value="F:DNA binding"/>
    <property type="evidence" value="ECO:0007669"/>
    <property type="project" value="UniProtKB-KW"/>
</dbReference>
<accession>A0A975IUZ5</accession>
<sequence>MCQYVLMAQQRHYIREWRKHRGLTQEQLAERIGIARSYLTKIETGKRRYDQPFLEAAAEALRCGPGDLITRDPTDPEGIWSIWERIPPTERKRAVAVLKAMQLTGTDD</sequence>
<dbReference type="Proteomes" id="UP000676409">
    <property type="component" value="Chromosome"/>
</dbReference>
<dbReference type="Gene3D" id="1.10.260.40">
    <property type="entry name" value="lambda repressor-like DNA-binding domains"/>
    <property type="match status" value="1"/>
</dbReference>
<evidence type="ECO:0000259" key="2">
    <source>
        <dbReference type="PROSITE" id="PS50943"/>
    </source>
</evidence>
<dbReference type="Pfam" id="PF01381">
    <property type="entry name" value="HTH_3"/>
    <property type="match status" value="1"/>
</dbReference>
<dbReference type="InterPro" id="IPR001387">
    <property type="entry name" value="Cro/C1-type_HTH"/>
</dbReference>
<keyword evidence="1" id="KW-0238">DNA-binding</keyword>
<keyword evidence="4" id="KW-1185">Reference proteome</keyword>
<organism evidence="3 4">
    <name type="scientific">Phenylobacterium montanum</name>
    <dbReference type="NCBI Taxonomy" id="2823693"/>
    <lineage>
        <taxon>Bacteria</taxon>
        <taxon>Pseudomonadati</taxon>
        <taxon>Pseudomonadota</taxon>
        <taxon>Alphaproteobacteria</taxon>
        <taxon>Caulobacterales</taxon>
        <taxon>Caulobacteraceae</taxon>
        <taxon>Phenylobacterium</taxon>
    </lineage>
</organism>
<dbReference type="AlphaFoldDB" id="A0A975IUZ5"/>
<dbReference type="GO" id="GO:0003700">
    <property type="term" value="F:DNA-binding transcription factor activity"/>
    <property type="evidence" value="ECO:0007669"/>
    <property type="project" value="TreeGrafter"/>
</dbReference>
<feature type="domain" description="HTH cro/C1-type" evidence="2">
    <location>
        <begin position="14"/>
        <end position="68"/>
    </location>
</feature>
<dbReference type="PROSITE" id="PS50943">
    <property type="entry name" value="HTH_CROC1"/>
    <property type="match status" value="1"/>
</dbReference>
<dbReference type="PANTHER" id="PTHR46797">
    <property type="entry name" value="HTH-TYPE TRANSCRIPTIONAL REGULATOR"/>
    <property type="match status" value="1"/>
</dbReference>
<dbReference type="EMBL" id="CP073078">
    <property type="protein sequence ID" value="QUD88034.1"/>
    <property type="molecule type" value="Genomic_DNA"/>
</dbReference>
<dbReference type="SMART" id="SM00530">
    <property type="entry name" value="HTH_XRE"/>
    <property type="match status" value="1"/>
</dbReference>
<dbReference type="SUPFAM" id="SSF47413">
    <property type="entry name" value="lambda repressor-like DNA-binding domains"/>
    <property type="match status" value="1"/>
</dbReference>
<dbReference type="PANTHER" id="PTHR46797:SF1">
    <property type="entry name" value="METHYLPHOSPHONATE SYNTHASE"/>
    <property type="match status" value="1"/>
</dbReference>
<evidence type="ECO:0000256" key="1">
    <source>
        <dbReference type="ARBA" id="ARBA00023125"/>
    </source>
</evidence>
<protein>
    <submittedName>
        <fullName evidence="3">Helix-turn-helix domain-containing protein</fullName>
    </submittedName>
</protein>
<evidence type="ECO:0000313" key="4">
    <source>
        <dbReference type="Proteomes" id="UP000676409"/>
    </source>
</evidence>
<proteinExistence type="predicted"/>
<dbReference type="InterPro" id="IPR010982">
    <property type="entry name" value="Lambda_DNA-bd_dom_sf"/>
</dbReference>
<dbReference type="RefSeq" id="WP_211938085.1">
    <property type="nucleotide sequence ID" value="NZ_CP073078.1"/>
</dbReference>
<dbReference type="CDD" id="cd00093">
    <property type="entry name" value="HTH_XRE"/>
    <property type="match status" value="1"/>
</dbReference>
<evidence type="ECO:0000313" key="3">
    <source>
        <dbReference type="EMBL" id="QUD88034.1"/>
    </source>
</evidence>
<reference evidence="3" key="1">
    <citation type="submission" date="2021-04" db="EMBL/GenBank/DDBJ databases">
        <title>The complete genome sequence of Caulobacter sp. S6.</title>
        <authorList>
            <person name="Tang Y."/>
            <person name="Ouyang W."/>
            <person name="Liu Q."/>
            <person name="Huang B."/>
            <person name="Guo Z."/>
            <person name="Lei P."/>
        </authorList>
    </citation>
    <scope>NUCLEOTIDE SEQUENCE</scope>
    <source>
        <strain evidence="3">S6</strain>
    </source>
</reference>
<dbReference type="KEGG" id="caul:KCG34_23885"/>
<gene>
    <name evidence="3" type="ORF">KCG34_23885</name>
</gene>
<name>A0A975IUZ5_9CAUL</name>
<dbReference type="GO" id="GO:0005829">
    <property type="term" value="C:cytosol"/>
    <property type="evidence" value="ECO:0007669"/>
    <property type="project" value="TreeGrafter"/>
</dbReference>
<dbReference type="InterPro" id="IPR050807">
    <property type="entry name" value="TransReg_Diox_bact_type"/>
</dbReference>